<dbReference type="AlphaFoldDB" id="A0A914P2J0"/>
<protein>
    <submittedName>
        <fullName evidence="2">Uncharacterized protein</fullName>
    </submittedName>
</protein>
<evidence type="ECO:0000313" key="2">
    <source>
        <dbReference type="WBParaSite" id="PDA_v2.g12038.t1"/>
    </source>
</evidence>
<proteinExistence type="predicted"/>
<name>A0A914P2J0_9BILA</name>
<sequence length="198" mass="22603">MAASSSIFATDVVPTFYRKRARPSCPTKKQNWPFKESLIYYISKNPSSAKVYQKTIQSCKYFFEKNPVLVVSKLKVCKRNVECDICFNDFIECIKNEGKCCVKIDIAKLSSKIWFCDELDIADGAKNFASVLCSKLYRCEINRLKITNKVILFDDLRLLTASAKEIVLCANKITFNDGKPVMLDKILESSPIVTEFFL</sequence>
<evidence type="ECO:0000313" key="1">
    <source>
        <dbReference type="Proteomes" id="UP000887578"/>
    </source>
</evidence>
<dbReference type="WBParaSite" id="PDA_v2.g12038.t1">
    <property type="protein sequence ID" value="PDA_v2.g12038.t1"/>
    <property type="gene ID" value="PDA_v2.g12038"/>
</dbReference>
<organism evidence="1 2">
    <name type="scientific">Panagrolaimus davidi</name>
    <dbReference type="NCBI Taxonomy" id="227884"/>
    <lineage>
        <taxon>Eukaryota</taxon>
        <taxon>Metazoa</taxon>
        <taxon>Ecdysozoa</taxon>
        <taxon>Nematoda</taxon>
        <taxon>Chromadorea</taxon>
        <taxon>Rhabditida</taxon>
        <taxon>Tylenchina</taxon>
        <taxon>Panagrolaimomorpha</taxon>
        <taxon>Panagrolaimoidea</taxon>
        <taxon>Panagrolaimidae</taxon>
        <taxon>Panagrolaimus</taxon>
    </lineage>
</organism>
<dbReference type="Proteomes" id="UP000887578">
    <property type="component" value="Unplaced"/>
</dbReference>
<accession>A0A914P2J0</accession>
<keyword evidence="1" id="KW-1185">Reference proteome</keyword>
<reference evidence="2" key="1">
    <citation type="submission" date="2022-11" db="UniProtKB">
        <authorList>
            <consortium name="WormBaseParasite"/>
        </authorList>
    </citation>
    <scope>IDENTIFICATION</scope>
</reference>